<dbReference type="InterPro" id="IPR001128">
    <property type="entry name" value="Cyt_P450"/>
</dbReference>
<comment type="similarity">
    <text evidence="2">Belongs to the cytochrome P450 family.</text>
</comment>
<dbReference type="OMA" id="VARHPCL"/>
<dbReference type="SUPFAM" id="SSF48264">
    <property type="entry name" value="Cytochrome P450"/>
    <property type="match status" value="1"/>
</dbReference>
<dbReference type="GO" id="GO:0016705">
    <property type="term" value="F:oxidoreductase activity, acting on paired donors, with incorporation or reduction of molecular oxygen"/>
    <property type="evidence" value="ECO:0007669"/>
    <property type="project" value="InterPro"/>
</dbReference>
<dbReference type="GO" id="GO:0020037">
    <property type="term" value="F:heme binding"/>
    <property type="evidence" value="ECO:0007669"/>
    <property type="project" value="InterPro"/>
</dbReference>
<dbReference type="Pfam" id="PF00067">
    <property type="entry name" value="p450"/>
    <property type="match status" value="1"/>
</dbReference>
<protein>
    <recommendedName>
        <fullName evidence="10">Cytochrome P450</fullName>
    </recommendedName>
</protein>
<evidence type="ECO:0000256" key="1">
    <source>
        <dbReference type="ARBA" id="ARBA00001971"/>
    </source>
</evidence>
<dbReference type="InterPro" id="IPR050529">
    <property type="entry name" value="CYP450_sterol_14alpha_dmase"/>
</dbReference>
<sequence>MKSSTSVLSFPFAVETATTSILIAAFALLITGVTPIAVILGAAGATLLYFASVVRSGPPKVTGFPIVGAVDFFTRRYDFLTENRRKYGNIFEFNLLQHRVFALGGASARVQYFSNHTQLNFTEGYKVLFGGVPVVTKEAVGTAEAPANMPQFNKRLLALIAKKERLAEGLPVMLSDISKEMAKWGREGVMDPFVDVYGLVFKLTCRMLGCREIAEDEGKIAHLTKLYWDMEAGSGVLPVLFPWFPSQAKKRHEAASMELFKLVIGVIETRRALGTKENDAVQFLMDSGDSNVDIAQFVMGSLFAGIINTGINSAWLLLQVAQKPVWRERVLGELRDLVIRYNYNGDETVQITSLNEELTKLPLDSWEDGLPVLEKCLREVVRMTLTGATLRRVMAKGFVVDGYELPLGSFVTYSPGDAHFNPQNYSRPFDFDPERYDPPRLEDKNGEPFAFLGWGAGRHPCLGMRFAKLEMKIICALALANYEFAVADANGKVLVGAELPEPNRNNIHTQRPAKPVYMRYNKI</sequence>
<evidence type="ECO:0000256" key="2">
    <source>
        <dbReference type="ARBA" id="ARBA00010617"/>
    </source>
</evidence>
<evidence type="ECO:0008006" key="10">
    <source>
        <dbReference type="Google" id="ProtNLM"/>
    </source>
</evidence>
<organism evidence="8 9">
    <name type="scientific">Spizellomyces punctatus (strain DAOM BR117)</name>
    <dbReference type="NCBI Taxonomy" id="645134"/>
    <lineage>
        <taxon>Eukaryota</taxon>
        <taxon>Fungi</taxon>
        <taxon>Fungi incertae sedis</taxon>
        <taxon>Chytridiomycota</taxon>
        <taxon>Chytridiomycota incertae sedis</taxon>
        <taxon>Chytridiomycetes</taxon>
        <taxon>Spizellomycetales</taxon>
        <taxon>Spizellomycetaceae</taxon>
        <taxon>Spizellomyces</taxon>
    </lineage>
</organism>
<dbReference type="Proteomes" id="UP000053201">
    <property type="component" value="Unassembled WGS sequence"/>
</dbReference>
<dbReference type="Gene3D" id="1.10.630.10">
    <property type="entry name" value="Cytochrome P450"/>
    <property type="match status" value="1"/>
</dbReference>
<evidence type="ECO:0000313" key="8">
    <source>
        <dbReference type="EMBL" id="KND01596.1"/>
    </source>
</evidence>
<evidence type="ECO:0000256" key="4">
    <source>
        <dbReference type="ARBA" id="ARBA00022723"/>
    </source>
</evidence>
<dbReference type="GO" id="GO:0005506">
    <property type="term" value="F:iron ion binding"/>
    <property type="evidence" value="ECO:0007669"/>
    <property type="project" value="InterPro"/>
</dbReference>
<dbReference type="eggNOG" id="KOG0684">
    <property type="taxonomic scope" value="Eukaryota"/>
</dbReference>
<evidence type="ECO:0000256" key="5">
    <source>
        <dbReference type="ARBA" id="ARBA00023004"/>
    </source>
</evidence>
<dbReference type="PANTHER" id="PTHR24304:SF2">
    <property type="entry name" value="24-HYDROXYCHOLESTEROL 7-ALPHA-HYDROXYLASE"/>
    <property type="match status" value="1"/>
</dbReference>
<gene>
    <name evidence="8" type="ORF">SPPG_03394</name>
</gene>
<evidence type="ECO:0000313" key="9">
    <source>
        <dbReference type="Proteomes" id="UP000053201"/>
    </source>
</evidence>
<keyword evidence="5 6" id="KW-0408">Iron</keyword>
<dbReference type="AlphaFoldDB" id="A0A0L0HJH1"/>
<keyword evidence="3 6" id="KW-0349">Heme</keyword>
<evidence type="ECO:0000256" key="6">
    <source>
        <dbReference type="PIRSR" id="PIRSR602403-1"/>
    </source>
</evidence>
<dbReference type="InterPro" id="IPR002403">
    <property type="entry name" value="Cyt_P450_E_grp-IV"/>
</dbReference>
<evidence type="ECO:0000256" key="7">
    <source>
        <dbReference type="SAM" id="Phobius"/>
    </source>
</evidence>
<feature type="binding site" description="axial binding residue" evidence="6">
    <location>
        <position position="461"/>
    </location>
    <ligand>
        <name>heme</name>
        <dbReference type="ChEBI" id="CHEBI:30413"/>
    </ligand>
    <ligandPart>
        <name>Fe</name>
        <dbReference type="ChEBI" id="CHEBI:18248"/>
    </ligandPart>
</feature>
<dbReference type="RefSeq" id="XP_016609635.1">
    <property type="nucleotide sequence ID" value="XM_016751663.1"/>
</dbReference>
<dbReference type="STRING" id="645134.A0A0L0HJH1"/>
<dbReference type="PANTHER" id="PTHR24304">
    <property type="entry name" value="CYTOCHROME P450 FAMILY 7"/>
    <property type="match status" value="1"/>
</dbReference>
<proteinExistence type="inferred from homology"/>
<keyword evidence="7" id="KW-1133">Transmembrane helix</keyword>
<dbReference type="VEuPathDB" id="FungiDB:SPPG_03394"/>
<keyword evidence="9" id="KW-1185">Reference proteome</keyword>
<dbReference type="GeneID" id="27686914"/>
<dbReference type="OrthoDB" id="2105336at2759"/>
<comment type="cofactor">
    <cofactor evidence="1 6">
        <name>heme</name>
        <dbReference type="ChEBI" id="CHEBI:30413"/>
    </cofactor>
</comment>
<keyword evidence="7" id="KW-0472">Membrane</keyword>
<evidence type="ECO:0000256" key="3">
    <source>
        <dbReference type="ARBA" id="ARBA00022617"/>
    </source>
</evidence>
<accession>A0A0L0HJH1</accession>
<dbReference type="GO" id="GO:0004497">
    <property type="term" value="F:monooxygenase activity"/>
    <property type="evidence" value="ECO:0007669"/>
    <property type="project" value="InterPro"/>
</dbReference>
<dbReference type="InParanoid" id="A0A0L0HJH1"/>
<keyword evidence="7" id="KW-0812">Transmembrane</keyword>
<keyword evidence="4 6" id="KW-0479">Metal-binding</keyword>
<reference evidence="8 9" key="1">
    <citation type="submission" date="2009-08" db="EMBL/GenBank/DDBJ databases">
        <title>The Genome Sequence of Spizellomyces punctatus strain DAOM BR117.</title>
        <authorList>
            <consortium name="The Broad Institute Genome Sequencing Platform"/>
            <person name="Russ C."/>
            <person name="Cuomo C."/>
            <person name="Shea T."/>
            <person name="Young S.K."/>
            <person name="Zeng Q."/>
            <person name="Koehrsen M."/>
            <person name="Haas B."/>
            <person name="Borodovsky M."/>
            <person name="Guigo R."/>
            <person name="Alvarado L."/>
            <person name="Berlin A."/>
            <person name="Bochicchio J."/>
            <person name="Borenstein D."/>
            <person name="Chapman S."/>
            <person name="Chen Z."/>
            <person name="Engels R."/>
            <person name="Freedman E."/>
            <person name="Gellesch M."/>
            <person name="Goldberg J."/>
            <person name="Griggs A."/>
            <person name="Gujja S."/>
            <person name="Heiman D."/>
            <person name="Hepburn T."/>
            <person name="Howarth C."/>
            <person name="Jen D."/>
            <person name="Larson L."/>
            <person name="Lewis B."/>
            <person name="Mehta T."/>
            <person name="Park D."/>
            <person name="Pearson M."/>
            <person name="Roberts A."/>
            <person name="Saif S."/>
            <person name="Shenoy N."/>
            <person name="Sisk P."/>
            <person name="Stolte C."/>
            <person name="Sykes S."/>
            <person name="Thomson T."/>
            <person name="Walk T."/>
            <person name="White J."/>
            <person name="Yandava C."/>
            <person name="Burger G."/>
            <person name="Gray M.W."/>
            <person name="Holland P.W.H."/>
            <person name="King N."/>
            <person name="Lang F.B.F."/>
            <person name="Roger A.J."/>
            <person name="Ruiz-Trillo I."/>
            <person name="Lander E."/>
            <person name="Nusbaum C."/>
        </authorList>
    </citation>
    <scope>NUCLEOTIDE SEQUENCE [LARGE SCALE GENOMIC DNA]</scope>
    <source>
        <strain evidence="8 9">DAOM BR117</strain>
    </source>
</reference>
<dbReference type="PRINTS" id="PR00465">
    <property type="entry name" value="EP450IV"/>
</dbReference>
<feature type="transmembrane region" description="Helical" evidence="7">
    <location>
        <begin position="20"/>
        <end position="50"/>
    </location>
</feature>
<dbReference type="InterPro" id="IPR036396">
    <property type="entry name" value="Cyt_P450_sf"/>
</dbReference>
<name>A0A0L0HJH1_SPIPD</name>
<dbReference type="EMBL" id="KQ257454">
    <property type="protein sequence ID" value="KND01596.1"/>
    <property type="molecule type" value="Genomic_DNA"/>
</dbReference>